<evidence type="ECO:0000256" key="1">
    <source>
        <dbReference type="SAM" id="MobiDB-lite"/>
    </source>
</evidence>
<feature type="region of interest" description="Disordered" evidence="1">
    <location>
        <begin position="242"/>
        <end position="266"/>
    </location>
</feature>
<dbReference type="Proteomes" id="UP000886689">
    <property type="component" value="Unassembled WGS sequence"/>
</dbReference>
<accession>A0A9D7PST7</accession>
<comment type="caution">
    <text evidence="2">The sequence shown here is derived from an EMBL/GenBank/DDBJ whole genome shotgun (WGS) entry which is preliminary data.</text>
</comment>
<proteinExistence type="predicted"/>
<evidence type="ECO:0000313" key="3">
    <source>
        <dbReference type="Proteomes" id="UP000886689"/>
    </source>
</evidence>
<protein>
    <submittedName>
        <fullName evidence="2">DUF3047 domain-containing protein</fullName>
    </submittedName>
</protein>
<gene>
    <name evidence="2" type="ORF">IPL58_08610</name>
</gene>
<dbReference type="Pfam" id="PF11249">
    <property type="entry name" value="DUF3047"/>
    <property type="match status" value="1"/>
</dbReference>
<reference evidence="2" key="1">
    <citation type="submission" date="2020-10" db="EMBL/GenBank/DDBJ databases">
        <title>Connecting structure to function with the recovery of over 1000 high-quality activated sludge metagenome-assembled genomes encoding full-length rRNA genes using long-read sequencing.</title>
        <authorList>
            <person name="Singleton C.M."/>
            <person name="Petriglieri F."/>
            <person name="Kristensen J.M."/>
            <person name="Kirkegaard R.H."/>
            <person name="Michaelsen T.Y."/>
            <person name="Andersen M.H."/>
            <person name="Karst S.M."/>
            <person name="Dueholm M.S."/>
            <person name="Nielsen P.H."/>
            <person name="Albertsen M."/>
        </authorList>
    </citation>
    <scope>NUCLEOTIDE SEQUENCE</scope>
    <source>
        <strain evidence="2">Hirt_18-Q3-R61-65_BATAC.395</strain>
    </source>
</reference>
<dbReference type="InterPro" id="IPR021409">
    <property type="entry name" value="DUF3047"/>
</dbReference>
<evidence type="ECO:0000313" key="2">
    <source>
        <dbReference type="EMBL" id="MBK8524174.1"/>
    </source>
</evidence>
<dbReference type="EMBL" id="JADJUC010000007">
    <property type="protein sequence ID" value="MBK8524174.1"/>
    <property type="molecule type" value="Genomic_DNA"/>
</dbReference>
<organism evidence="2 3">
    <name type="scientific">Candidatus Proximibacter danicus</name>
    <dbReference type="NCBI Taxonomy" id="2954365"/>
    <lineage>
        <taxon>Bacteria</taxon>
        <taxon>Pseudomonadati</taxon>
        <taxon>Pseudomonadota</taxon>
        <taxon>Betaproteobacteria</taxon>
        <taxon>Candidatus Proximibacter</taxon>
    </lineage>
</organism>
<feature type="compositionally biased region" description="Basic and acidic residues" evidence="1">
    <location>
        <begin position="242"/>
        <end position="255"/>
    </location>
</feature>
<name>A0A9D7PST7_9PROT</name>
<dbReference type="AlphaFoldDB" id="A0A9D7PST7"/>
<sequence>MKVPLPIFIALILPGVLLPGPLLAAEQWVGKFDASEGELPRGWKLEHLDQRVPATQYRLRTWDGVVAVEAHAKKSMALLGRTLEIDLKATPILCWQWRIDAPLASADMTRKSGDDYAARVYLTFEVPSDQLSFGTRTKLGLARTLYGDHVPDAALNYIWDNRQPIDTLQDNAYTDRARMIVVRSGAGKAGQWVQETRNVQDDFHRAFGKLDGRLRGLAIASDTDNTGEEAHAGFADFRFVDKPDACPRSPDERSLQETPPAAAPSK</sequence>